<dbReference type="AlphaFoldDB" id="A0A6J6R7W7"/>
<dbReference type="PANTHER" id="PTHR31528">
    <property type="entry name" value="4-AMINO-5-HYDROXYMETHYL-2-METHYLPYRIMIDINE PHOSPHATE SYNTHASE THI11-RELATED"/>
    <property type="match status" value="1"/>
</dbReference>
<sequence>MKISTVGKVVSLFVVATLALLPLNSSSAAAKIETVRFALPVAVPDGGQVWAYVPQWADMFKSERVKVEIIYNNGGGAALTQVASGKADFAINNPQALINAVGQGLPVVGIATVIPRQIYGVYVLPGSPIKTYADLKGKKIGISAPTSGVYPFSQAAFAEKGLDWKTDVTYVTTGSGAPQLVALTKGTIDAVATQETSIASFAAQGTTVRQLPPTSVQNDPADLIVANKDFVKNNRDLTVRFARAVMRGIVYANLNPDKALDAFQYEFPQSAVGLSDAENLSIIKSRIDSTAKAVTQKGWGDIPLAGYQHVMDVGVKFGAITTAQDFAKVFDTSLLADIQDFDIRTPNVVAGSTPVAAKPATPAATPAKSAVKKSGDSCTKVGATAKTAAGKTLKCQKVGGKLVLR</sequence>
<organism evidence="2">
    <name type="scientific">freshwater metagenome</name>
    <dbReference type="NCBI Taxonomy" id="449393"/>
    <lineage>
        <taxon>unclassified sequences</taxon>
        <taxon>metagenomes</taxon>
        <taxon>ecological metagenomes</taxon>
    </lineage>
</organism>
<dbReference type="InterPro" id="IPR015168">
    <property type="entry name" value="SsuA/THI5"/>
</dbReference>
<protein>
    <submittedName>
        <fullName evidence="2">Unannotated protein</fullName>
    </submittedName>
</protein>
<gene>
    <name evidence="2" type="ORF">UFOPK2593_01593</name>
</gene>
<dbReference type="GO" id="GO:0009228">
    <property type="term" value="P:thiamine biosynthetic process"/>
    <property type="evidence" value="ECO:0007669"/>
    <property type="project" value="InterPro"/>
</dbReference>
<accession>A0A6J6R7W7</accession>
<evidence type="ECO:0000313" key="2">
    <source>
        <dbReference type="EMBL" id="CAB4719272.1"/>
    </source>
</evidence>
<dbReference type="InterPro" id="IPR027939">
    <property type="entry name" value="NMT1/THI5"/>
</dbReference>
<dbReference type="SUPFAM" id="SSF53850">
    <property type="entry name" value="Periplasmic binding protein-like II"/>
    <property type="match status" value="1"/>
</dbReference>
<dbReference type="Gene3D" id="3.40.190.10">
    <property type="entry name" value="Periplasmic binding protein-like II"/>
    <property type="match status" value="2"/>
</dbReference>
<evidence type="ECO:0000259" key="1">
    <source>
        <dbReference type="Pfam" id="PF09084"/>
    </source>
</evidence>
<proteinExistence type="predicted"/>
<dbReference type="Pfam" id="PF09084">
    <property type="entry name" value="NMT1"/>
    <property type="match status" value="1"/>
</dbReference>
<feature type="domain" description="SsuA/THI5-like" evidence="1">
    <location>
        <begin position="53"/>
        <end position="259"/>
    </location>
</feature>
<dbReference type="EMBL" id="CAEZXW010000176">
    <property type="protein sequence ID" value="CAB4719272.1"/>
    <property type="molecule type" value="Genomic_DNA"/>
</dbReference>
<name>A0A6J6R7W7_9ZZZZ</name>
<dbReference type="PANTHER" id="PTHR31528:SF3">
    <property type="entry name" value="THIAMINE BIOSYNTHESIS PROTEIN HI_0357-RELATED"/>
    <property type="match status" value="1"/>
</dbReference>
<reference evidence="2" key="1">
    <citation type="submission" date="2020-05" db="EMBL/GenBank/DDBJ databases">
        <authorList>
            <person name="Chiriac C."/>
            <person name="Salcher M."/>
            <person name="Ghai R."/>
            <person name="Kavagutti S V."/>
        </authorList>
    </citation>
    <scope>NUCLEOTIDE SEQUENCE</scope>
</reference>